<keyword evidence="3" id="KW-1185">Reference proteome</keyword>
<dbReference type="Proteomes" id="UP001213000">
    <property type="component" value="Unassembled WGS sequence"/>
</dbReference>
<accession>A0AAD5VFF7</accession>
<dbReference type="PANTHER" id="PTHR43539">
    <property type="entry name" value="FLAVIN-BINDING MONOOXYGENASE-LIKE PROTEIN (AFU_ORTHOLOGUE AFUA_4G09220)"/>
    <property type="match status" value="1"/>
</dbReference>
<evidence type="ECO:0000313" key="2">
    <source>
        <dbReference type="EMBL" id="KAJ3553779.1"/>
    </source>
</evidence>
<name>A0AAD5VFF7_9AGAR</name>
<reference evidence="2" key="1">
    <citation type="submission" date="2022-07" db="EMBL/GenBank/DDBJ databases">
        <title>Genome Sequence of Leucocoprinus birnbaumii.</title>
        <authorList>
            <person name="Buettner E."/>
        </authorList>
    </citation>
    <scope>NUCLEOTIDE SEQUENCE</scope>
    <source>
        <strain evidence="2">VT141</strain>
    </source>
</reference>
<keyword evidence="1" id="KW-0560">Oxidoreductase</keyword>
<dbReference type="GO" id="GO:0050660">
    <property type="term" value="F:flavin adenine dinucleotide binding"/>
    <property type="evidence" value="ECO:0007669"/>
    <property type="project" value="TreeGrafter"/>
</dbReference>
<dbReference type="AlphaFoldDB" id="A0AAD5VFF7"/>
<dbReference type="Gene3D" id="3.50.50.60">
    <property type="entry name" value="FAD/NAD(P)-binding domain"/>
    <property type="match status" value="1"/>
</dbReference>
<proteinExistence type="predicted"/>
<evidence type="ECO:0000256" key="1">
    <source>
        <dbReference type="ARBA" id="ARBA00023002"/>
    </source>
</evidence>
<protein>
    <submittedName>
        <fullName evidence="2">Uncharacterized protein</fullName>
    </submittedName>
</protein>
<organism evidence="2 3">
    <name type="scientific">Leucocoprinus birnbaumii</name>
    <dbReference type="NCBI Taxonomy" id="56174"/>
    <lineage>
        <taxon>Eukaryota</taxon>
        <taxon>Fungi</taxon>
        <taxon>Dikarya</taxon>
        <taxon>Basidiomycota</taxon>
        <taxon>Agaricomycotina</taxon>
        <taxon>Agaricomycetes</taxon>
        <taxon>Agaricomycetidae</taxon>
        <taxon>Agaricales</taxon>
        <taxon>Agaricineae</taxon>
        <taxon>Agaricaceae</taxon>
        <taxon>Leucocoprinus</taxon>
    </lineage>
</organism>
<comment type="caution">
    <text evidence="2">The sequence shown here is derived from an EMBL/GenBank/DDBJ whole genome shotgun (WGS) entry which is preliminary data.</text>
</comment>
<sequence length="362" mass="41668">MPPQGYNLNVYPPPFGTVPLPTLGSLQALVPPDLDARAIAGDWFTTFTTHIQSQSANLLCDNLLLPTAVWRDILALIWDFRILRNSSRQISTFLKNRLPKFSPREFQLREQLVILQRPYPDYVFISLMFDFRTNIGICSGIARLVPTQTGAWKAQVVFTNLEDLLGFPVKIGFLRNPKPNHGLWEQERTKEMEFTCHDPQVVVIGAVIEKNKRIGDNWRSRYDALCLHDPVWYDHMPYMPFPSTWPVYTPSRKLANWLEHYAEALEMSVWTATTIHSATQSDDDKWHVQITRKDGMERTLLSNHLIFATGFGGGAIRDFRYPGLASLLIIGHQFWLGSIQESIPYIRPNMSARWTTLERKLL</sequence>
<evidence type="ECO:0000313" key="3">
    <source>
        <dbReference type="Proteomes" id="UP001213000"/>
    </source>
</evidence>
<dbReference type="EMBL" id="JANIEX010001871">
    <property type="protein sequence ID" value="KAJ3553779.1"/>
    <property type="molecule type" value="Genomic_DNA"/>
</dbReference>
<gene>
    <name evidence="2" type="ORF">NP233_g12569</name>
</gene>
<dbReference type="PANTHER" id="PTHR43539:SF68">
    <property type="entry name" value="FLAVIN-BINDING MONOOXYGENASE-LIKE PROTEIN (AFU_ORTHOLOGUE AFUA_4G09220)"/>
    <property type="match status" value="1"/>
</dbReference>
<dbReference type="InterPro" id="IPR036188">
    <property type="entry name" value="FAD/NAD-bd_sf"/>
</dbReference>
<dbReference type="InterPro" id="IPR050982">
    <property type="entry name" value="Auxin_biosynth/cation_transpt"/>
</dbReference>
<dbReference type="SUPFAM" id="SSF51905">
    <property type="entry name" value="FAD/NAD(P)-binding domain"/>
    <property type="match status" value="1"/>
</dbReference>
<dbReference type="GO" id="GO:0004497">
    <property type="term" value="F:monooxygenase activity"/>
    <property type="evidence" value="ECO:0007669"/>
    <property type="project" value="TreeGrafter"/>
</dbReference>